<dbReference type="InterPro" id="IPR010559">
    <property type="entry name" value="Sig_transdc_His_kin_internal"/>
</dbReference>
<feature type="transmembrane region" description="Helical" evidence="1">
    <location>
        <begin position="71"/>
        <end position="95"/>
    </location>
</feature>
<feature type="transmembrane region" description="Helical" evidence="1">
    <location>
        <begin position="107"/>
        <end position="127"/>
    </location>
</feature>
<evidence type="ECO:0000313" key="4">
    <source>
        <dbReference type="Proteomes" id="UP000441754"/>
    </source>
</evidence>
<feature type="transmembrane region" description="Helical" evidence="1">
    <location>
        <begin position="36"/>
        <end position="59"/>
    </location>
</feature>
<keyword evidence="4" id="KW-1185">Reference proteome</keyword>
<accession>A0A7K0ETA0</accession>
<dbReference type="GO" id="GO:0016020">
    <property type="term" value="C:membrane"/>
    <property type="evidence" value="ECO:0007669"/>
    <property type="project" value="InterPro"/>
</dbReference>
<dbReference type="Proteomes" id="UP000441754">
    <property type="component" value="Unassembled WGS sequence"/>
</dbReference>
<keyword evidence="1" id="KW-1133">Transmembrane helix</keyword>
<keyword evidence="1" id="KW-0812">Transmembrane</keyword>
<dbReference type="AlphaFoldDB" id="A0A7K0ETA0"/>
<reference evidence="3 4" key="1">
    <citation type="journal article" date="2018" name="Antonie Van Leeuwenhoek">
        <title>Larkinella terrae sp. nov., isolated from soil on Jeju Island, South Korea.</title>
        <authorList>
            <person name="Ten L.N."/>
            <person name="Jeon J."/>
            <person name="Park S.J."/>
            <person name="Park S."/>
            <person name="Lee S.Y."/>
            <person name="Kim M.K."/>
            <person name="Jung H.Y."/>
        </authorList>
    </citation>
    <scope>NUCLEOTIDE SEQUENCE [LARGE SCALE GENOMIC DNA]</scope>
    <source>
        <strain evidence="3 4">KCTC 52001</strain>
    </source>
</reference>
<dbReference type="PANTHER" id="PTHR34220">
    <property type="entry name" value="SENSOR HISTIDINE KINASE YPDA"/>
    <property type="match status" value="1"/>
</dbReference>
<proteinExistence type="predicted"/>
<dbReference type="PANTHER" id="PTHR34220:SF7">
    <property type="entry name" value="SENSOR HISTIDINE KINASE YPDA"/>
    <property type="match status" value="1"/>
</dbReference>
<keyword evidence="1" id="KW-0472">Membrane</keyword>
<name>A0A7K0ETA0_9BACT</name>
<gene>
    <name evidence="3" type="ORF">GJJ30_27350</name>
</gene>
<organism evidence="3 4">
    <name type="scientific">Larkinella terrae</name>
    <dbReference type="NCBI Taxonomy" id="2025311"/>
    <lineage>
        <taxon>Bacteria</taxon>
        <taxon>Pseudomonadati</taxon>
        <taxon>Bacteroidota</taxon>
        <taxon>Cytophagia</taxon>
        <taxon>Cytophagales</taxon>
        <taxon>Spirosomataceae</taxon>
        <taxon>Larkinella</taxon>
    </lineage>
</organism>
<sequence length="333" mass="37684">MRNKIRLCILLTLLALLIYGLMDTESAIPIEIKLTIISIVIGSGLFIYMALSWFIPYLLNRSAEQLSPQKLVSLTVTSSGILAAMTGFLATWGISFSWHIAFRPVDYCSICGLFAIITAGITAVYSLKSFVQRWKALLLMEEGLKQAVLKAEFESLKNQVNPHFLFNSLNILSALIPEDTGKSVQFVERLSKVFRYSLQHSEQNTIELATELKIAESYLFINQMRFGESFRYNVDLSEDDRSRQIVTQGLLTMLENVVKHNECSLEKPLCIRIYSEKDCLVVANGFQPKSRLRTDSTGIGLKNLKNRYVQLAADRPVVIEQTDKEFIVKLPLL</sequence>
<dbReference type="GO" id="GO:0000155">
    <property type="term" value="F:phosphorelay sensor kinase activity"/>
    <property type="evidence" value="ECO:0007669"/>
    <property type="project" value="InterPro"/>
</dbReference>
<feature type="domain" description="Signal transduction histidine kinase internal region" evidence="2">
    <location>
        <begin position="151"/>
        <end position="230"/>
    </location>
</feature>
<dbReference type="OrthoDB" id="927174at2"/>
<evidence type="ECO:0000256" key="1">
    <source>
        <dbReference type="SAM" id="Phobius"/>
    </source>
</evidence>
<dbReference type="Pfam" id="PF06580">
    <property type="entry name" value="His_kinase"/>
    <property type="match status" value="1"/>
</dbReference>
<dbReference type="RefSeq" id="WP_154178330.1">
    <property type="nucleotide sequence ID" value="NZ_WJXZ01000014.1"/>
</dbReference>
<evidence type="ECO:0000259" key="2">
    <source>
        <dbReference type="Pfam" id="PF06580"/>
    </source>
</evidence>
<dbReference type="EMBL" id="WJXZ01000014">
    <property type="protein sequence ID" value="MRS65045.1"/>
    <property type="molecule type" value="Genomic_DNA"/>
</dbReference>
<comment type="caution">
    <text evidence="3">The sequence shown here is derived from an EMBL/GenBank/DDBJ whole genome shotgun (WGS) entry which is preliminary data.</text>
</comment>
<evidence type="ECO:0000313" key="3">
    <source>
        <dbReference type="EMBL" id="MRS65045.1"/>
    </source>
</evidence>
<dbReference type="InterPro" id="IPR050640">
    <property type="entry name" value="Bact_2-comp_sensor_kinase"/>
</dbReference>
<protein>
    <recommendedName>
        <fullName evidence="2">Signal transduction histidine kinase internal region domain-containing protein</fullName>
    </recommendedName>
</protein>